<keyword evidence="2" id="KW-1185">Reference proteome</keyword>
<feature type="non-terminal residue" evidence="1">
    <location>
        <position position="1"/>
    </location>
</feature>
<protein>
    <submittedName>
        <fullName evidence="1">4171_t:CDS:1</fullName>
    </submittedName>
</protein>
<reference evidence="1 2" key="1">
    <citation type="submission" date="2021-06" db="EMBL/GenBank/DDBJ databases">
        <authorList>
            <person name="Kallberg Y."/>
            <person name="Tangrot J."/>
            <person name="Rosling A."/>
        </authorList>
    </citation>
    <scope>NUCLEOTIDE SEQUENCE [LARGE SCALE GENOMIC DNA]</scope>
    <source>
        <strain evidence="1 2">120-4 pot B 10/14</strain>
    </source>
</reference>
<evidence type="ECO:0000313" key="1">
    <source>
        <dbReference type="EMBL" id="CAG8772087.1"/>
    </source>
</evidence>
<name>A0ABN7VIE8_GIGMA</name>
<proteinExistence type="predicted"/>
<gene>
    <name evidence="1" type="ORF">GMARGA_LOCUS18647</name>
</gene>
<sequence>NVLNNTNQVEYEANSIENIESNIYEELQEGMSFHDWNYAMEEIEKYKKRHGFRMRCYHIKKFKNGDIRRRTIVCEHYRQPEVTKSKDPKKEATSKHVGCIWQINLSCSERKNPYKIIYITKLVNKHKNHNLDKALYNFRENMEGKYFTKVYMPVLQRVIQQFRPKLCDQTNDASRLYKELLKKKDDDPQWYIQVDWNPNSKCLLQRTVIVTIFEHQWQSGMSSTSQVESYNSKVKKLIFNSNTSLLELVEKLTVCIVEEDKKMEYALFRASVPKTVLVATADTILPNVCSLLRKYLTVEILKIQEDQIKQSLQYHATIVIPNKIEKYLLLKIKLQKAHDQISGFLNVIKVNSQIAKLVKYWNVSEIQVYKI</sequence>
<evidence type="ECO:0000313" key="2">
    <source>
        <dbReference type="Proteomes" id="UP000789901"/>
    </source>
</evidence>
<organism evidence="1 2">
    <name type="scientific">Gigaspora margarita</name>
    <dbReference type="NCBI Taxonomy" id="4874"/>
    <lineage>
        <taxon>Eukaryota</taxon>
        <taxon>Fungi</taxon>
        <taxon>Fungi incertae sedis</taxon>
        <taxon>Mucoromycota</taxon>
        <taxon>Glomeromycotina</taxon>
        <taxon>Glomeromycetes</taxon>
        <taxon>Diversisporales</taxon>
        <taxon>Gigasporaceae</taxon>
        <taxon>Gigaspora</taxon>
    </lineage>
</organism>
<accession>A0ABN7VIE8</accession>
<dbReference type="Proteomes" id="UP000789901">
    <property type="component" value="Unassembled WGS sequence"/>
</dbReference>
<dbReference type="EMBL" id="CAJVQB010015029">
    <property type="protein sequence ID" value="CAG8772087.1"/>
    <property type="molecule type" value="Genomic_DNA"/>
</dbReference>
<comment type="caution">
    <text evidence="1">The sequence shown here is derived from an EMBL/GenBank/DDBJ whole genome shotgun (WGS) entry which is preliminary data.</text>
</comment>
<dbReference type="PANTHER" id="PTHR47718">
    <property type="entry name" value="OS01G0519700 PROTEIN"/>
    <property type="match status" value="1"/>
</dbReference>